<dbReference type="OrthoDB" id="7869153at2"/>
<dbReference type="Pfam" id="PF14398">
    <property type="entry name" value="ATPgrasp_YheCD"/>
    <property type="match status" value="1"/>
</dbReference>
<dbReference type="Gene3D" id="3.30.470.20">
    <property type="entry name" value="ATP-grasp fold, B domain"/>
    <property type="match status" value="1"/>
</dbReference>
<dbReference type="AlphaFoldDB" id="A0A0M1P0T1"/>
<reference evidence="2" key="1">
    <citation type="submission" date="2015-08" db="EMBL/GenBank/DDBJ databases">
        <title>Genome sequencing project for genomic taxonomy and phylogenomics of Bacillus-like bacteria.</title>
        <authorList>
            <person name="Liu B."/>
            <person name="Wang J."/>
            <person name="Zhu Y."/>
            <person name="Liu G."/>
            <person name="Chen Q."/>
            <person name="Chen Z."/>
            <person name="Lan J."/>
            <person name="Che J."/>
            <person name="Ge C."/>
            <person name="Shi H."/>
            <person name="Pan Z."/>
            <person name="Liu X."/>
        </authorList>
    </citation>
    <scope>NUCLEOTIDE SEQUENCE [LARGE SCALE GENOMIC DNA]</scope>
    <source>
        <strain evidence="2">FJAT-22460</strain>
    </source>
</reference>
<dbReference type="Proteomes" id="UP000036932">
    <property type="component" value="Unassembled WGS sequence"/>
</dbReference>
<dbReference type="PATRIC" id="fig|1705565.3.peg.2365"/>
<keyword evidence="2" id="KW-1185">Reference proteome</keyword>
<gene>
    <name evidence="1" type="ORF">AM231_02475</name>
</gene>
<comment type="caution">
    <text evidence="1">The sequence shown here is derived from an EMBL/GenBank/DDBJ whole genome shotgun (WGS) entry which is preliminary data.</text>
</comment>
<proteinExistence type="predicted"/>
<protein>
    <recommendedName>
        <fullName evidence="3">Endospore coat-associated protein yheD</fullName>
    </recommendedName>
</protein>
<evidence type="ECO:0000313" key="2">
    <source>
        <dbReference type="Proteomes" id="UP000036932"/>
    </source>
</evidence>
<dbReference type="SUPFAM" id="SSF56059">
    <property type="entry name" value="Glutathione synthetase ATP-binding domain-like"/>
    <property type="match status" value="1"/>
</dbReference>
<accession>A0A0M1P0T1</accession>
<dbReference type="InterPro" id="IPR026838">
    <property type="entry name" value="YheC/D"/>
</dbReference>
<organism evidence="1 2">
    <name type="scientific">Paenibacillus solani</name>
    <dbReference type="NCBI Taxonomy" id="1705565"/>
    <lineage>
        <taxon>Bacteria</taxon>
        <taxon>Bacillati</taxon>
        <taxon>Bacillota</taxon>
        <taxon>Bacilli</taxon>
        <taxon>Bacillales</taxon>
        <taxon>Paenibacillaceae</taxon>
        <taxon>Paenibacillus</taxon>
    </lineage>
</organism>
<evidence type="ECO:0000313" key="1">
    <source>
        <dbReference type="EMBL" id="KOR88118.1"/>
    </source>
</evidence>
<evidence type="ECO:0008006" key="3">
    <source>
        <dbReference type="Google" id="ProtNLM"/>
    </source>
</evidence>
<dbReference type="RefSeq" id="WP_054401214.1">
    <property type="nucleotide sequence ID" value="NZ_LIUT01000001.1"/>
</dbReference>
<name>A0A0M1P0T1_9BACL</name>
<dbReference type="EMBL" id="LIUT01000001">
    <property type="protein sequence ID" value="KOR88118.1"/>
    <property type="molecule type" value="Genomic_DNA"/>
</dbReference>
<sequence length="367" mass="41185">MHLEFVGILINNNTYRRISSGKIGTESLTNYEEAAAVYGLVPCFFTIHHISLSTGKVAGFIPAPAGFSRVHIPIPRAVHMRAIYHKRQEQELIDQLINRGVFVYNGRTRYGKNVIHHMLEQDRGVSRSLPHTVKATPVSIRSMLSQHGDLVLKPCSGSIGVGIMRLKGTSLHSQFTYSRSSPSASGWRTVTLPPGKLHPLIYQRIRQAPFLVQQRIPLAEYDGRPFDIRVTVQRGGNGRWEVAGMFAKTSAPRMFVSNIAQGGSAYRVPDILSRCMPDIPAELTIERIAEFSVYIARILSLSIPYAADFGMDIGITEDGKLYFIECNGCDQRYGFMEAGMAEGWKRTYHNPMAFARYLYDHGVWPHE</sequence>